<gene>
    <name evidence="4" type="ORF">J2S44_007329</name>
</gene>
<dbReference type="SUPFAM" id="SSF49468">
    <property type="entry name" value="VHL"/>
    <property type="match status" value="1"/>
</dbReference>
<dbReference type="InterPro" id="IPR036208">
    <property type="entry name" value="VHL_sf"/>
</dbReference>
<feature type="domain" description="von Hippel-Lindau disease tumour suppressor beta" evidence="3">
    <location>
        <begin position="106"/>
        <end position="157"/>
    </location>
</feature>
<reference evidence="4 5" key="1">
    <citation type="submission" date="2023-07" db="EMBL/GenBank/DDBJ databases">
        <title>Sequencing the genomes of 1000 actinobacteria strains.</title>
        <authorList>
            <person name="Klenk H.-P."/>
        </authorList>
    </citation>
    <scope>NUCLEOTIDE SEQUENCE [LARGE SCALE GENOMIC DNA]</scope>
    <source>
        <strain evidence="4 5">DSM 44711</strain>
    </source>
</reference>
<keyword evidence="2" id="KW-0472">Membrane</keyword>
<feature type="compositionally biased region" description="Low complexity" evidence="1">
    <location>
        <begin position="56"/>
        <end position="88"/>
    </location>
</feature>
<name>A0AAE3ZVZ3_9ACTN</name>
<dbReference type="Gene3D" id="2.60.40.780">
    <property type="entry name" value="von Hippel-Lindau disease tumour suppressor, beta domain"/>
    <property type="match status" value="1"/>
</dbReference>
<dbReference type="EMBL" id="JAVDYC010000001">
    <property type="protein sequence ID" value="MDR7327079.1"/>
    <property type="molecule type" value="Genomic_DNA"/>
</dbReference>
<feature type="region of interest" description="Disordered" evidence="1">
    <location>
        <begin position="51"/>
        <end position="112"/>
    </location>
</feature>
<evidence type="ECO:0000259" key="3">
    <source>
        <dbReference type="Pfam" id="PF01847"/>
    </source>
</evidence>
<evidence type="ECO:0000256" key="1">
    <source>
        <dbReference type="SAM" id="MobiDB-lite"/>
    </source>
</evidence>
<keyword evidence="2" id="KW-1133">Transmembrane helix</keyword>
<evidence type="ECO:0000313" key="4">
    <source>
        <dbReference type="EMBL" id="MDR7327079.1"/>
    </source>
</evidence>
<dbReference type="Pfam" id="PF01847">
    <property type="entry name" value="VHL"/>
    <property type="match status" value="1"/>
</dbReference>
<dbReference type="RefSeq" id="WP_310423906.1">
    <property type="nucleotide sequence ID" value="NZ_JAVDYC010000001.1"/>
</dbReference>
<evidence type="ECO:0000256" key="2">
    <source>
        <dbReference type="SAM" id="Phobius"/>
    </source>
</evidence>
<dbReference type="InterPro" id="IPR037140">
    <property type="entry name" value="VHL_beta_dom_sf"/>
</dbReference>
<keyword evidence="5" id="KW-1185">Reference proteome</keyword>
<dbReference type="Proteomes" id="UP001183629">
    <property type="component" value="Unassembled WGS sequence"/>
</dbReference>
<dbReference type="InterPro" id="IPR024053">
    <property type="entry name" value="VHL_beta_dom"/>
</dbReference>
<comment type="caution">
    <text evidence="4">The sequence shown here is derived from an EMBL/GenBank/DDBJ whole genome shotgun (WGS) entry which is preliminary data.</text>
</comment>
<protein>
    <recommendedName>
        <fullName evidence="3">von Hippel-Lindau disease tumour suppressor beta domain-containing protein</fullName>
    </recommendedName>
</protein>
<keyword evidence="2" id="KW-0812">Transmembrane</keyword>
<feature type="transmembrane region" description="Helical" evidence="2">
    <location>
        <begin position="22"/>
        <end position="46"/>
    </location>
</feature>
<evidence type="ECO:0000313" key="5">
    <source>
        <dbReference type="Proteomes" id="UP001183629"/>
    </source>
</evidence>
<dbReference type="AlphaFoldDB" id="A0AAE3ZVZ3"/>
<sequence>MTLQTHDPHGAGRPDDVGRRALVHAVLAASAVLVTGIVAAAVLFVARDGGERTDARATPSASATPPGTPGTGAPEPAAGGDPDEAAAGWPTLPSLPAGTAPRDPTSTTKTRISFENHTTDVYTVSWLDTDGEVTRYATLHPGQSYVQDTYAGHYWAVGVAGGATTAVFLAGERPGRAVITS</sequence>
<accession>A0AAE3ZVZ3</accession>
<organism evidence="4 5">
    <name type="scientific">Catenuloplanes niger</name>
    <dbReference type="NCBI Taxonomy" id="587534"/>
    <lineage>
        <taxon>Bacteria</taxon>
        <taxon>Bacillati</taxon>
        <taxon>Actinomycetota</taxon>
        <taxon>Actinomycetes</taxon>
        <taxon>Micromonosporales</taxon>
        <taxon>Micromonosporaceae</taxon>
        <taxon>Catenuloplanes</taxon>
    </lineage>
</organism>
<proteinExistence type="predicted"/>